<dbReference type="EMBL" id="KQ978660">
    <property type="protein sequence ID" value="KYN29377.1"/>
    <property type="molecule type" value="Genomic_DNA"/>
</dbReference>
<dbReference type="Proteomes" id="UP000078492">
    <property type="component" value="Unassembled WGS sequence"/>
</dbReference>
<evidence type="ECO:0000313" key="2">
    <source>
        <dbReference type="Proteomes" id="UP000078492"/>
    </source>
</evidence>
<gene>
    <name evidence="1" type="ORF">ALC57_01158</name>
</gene>
<reference evidence="1 2" key="1">
    <citation type="submission" date="2015-09" db="EMBL/GenBank/DDBJ databases">
        <title>Trachymyrmex cornetzi WGS genome.</title>
        <authorList>
            <person name="Nygaard S."/>
            <person name="Hu H."/>
            <person name="Boomsma J."/>
            <person name="Zhang G."/>
        </authorList>
    </citation>
    <scope>NUCLEOTIDE SEQUENCE [LARGE SCALE GENOMIC DNA]</scope>
    <source>
        <strain evidence="1">Tcor2-1</strain>
        <tissue evidence="1">Whole body</tissue>
    </source>
</reference>
<name>A0A151JQX5_9HYME</name>
<evidence type="ECO:0000313" key="1">
    <source>
        <dbReference type="EMBL" id="KYN29377.1"/>
    </source>
</evidence>
<proteinExistence type="predicted"/>
<dbReference type="AlphaFoldDB" id="A0A151JQX5"/>
<organism evidence="1 2">
    <name type="scientific">Trachymyrmex cornetzi</name>
    <dbReference type="NCBI Taxonomy" id="471704"/>
    <lineage>
        <taxon>Eukaryota</taxon>
        <taxon>Metazoa</taxon>
        <taxon>Ecdysozoa</taxon>
        <taxon>Arthropoda</taxon>
        <taxon>Hexapoda</taxon>
        <taxon>Insecta</taxon>
        <taxon>Pterygota</taxon>
        <taxon>Neoptera</taxon>
        <taxon>Endopterygota</taxon>
        <taxon>Hymenoptera</taxon>
        <taxon>Apocrita</taxon>
        <taxon>Aculeata</taxon>
        <taxon>Formicoidea</taxon>
        <taxon>Formicidae</taxon>
        <taxon>Myrmicinae</taxon>
        <taxon>Trachymyrmex</taxon>
    </lineage>
</organism>
<sequence length="189" mass="20914">MSDPCADGFVRNQVGVQTDPWAIGSCAIRSVCKRVRTQSGPCAIESVRNRVRAQSGRCANGSVCNRVVSNRVCVQRGPCAIGSVCNRVVRNRVRAQSDQCANGSVYNWVVRNWVCAQSGPCPIRKSFRVRLLMCAIGTLTDVLECRISSLRHSLPNRQVYRRVGLVLSVSLRKPFVYLHGNAFIVDFNT</sequence>
<accession>A0A151JQX5</accession>
<protein>
    <submittedName>
        <fullName evidence="1">Uncharacterized protein</fullName>
    </submittedName>
</protein>
<keyword evidence="2" id="KW-1185">Reference proteome</keyword>